<dbReference type="Pfam" id="PF25321">
    <property type="entry name" value="PH_RASGAP"/>
    <property type="match status" value="1"/>
</dbReference>
<keyword evidence="9" id="KW-1185">Reference proteome</keyword>
<reference evidence="8" key="2">
    <citation type="submission" date="2025-08" db="UniProtKB">
        <authorList>
            <consortium name="Ensembl"/>
        </authorList>
    </citation>
    <scope>IDENTIFICATION</scope>
</reference>
<feature type="region of interest" description="Disordered" evidence="4">
    <location>
        <begin position="29"/>
        <end position="63"/>
    </location>
</feature>
<dbReference type="SUPFAM" id="SSF50729">
    <property type="entry name" value="PH domain-like"/>
    <property type="match status" value="1"/>
</dbReference>
<dbReference type="InterPro" id="IPR039360">
    <property type="entry name" value="Ras_GTPase"/>
</dbReference>
<evidence type="ECO:0000259" key="5">
    <source>
        <dbReference type="PROSITE" id="PS50003"/>
    </source>
</evidence>
<dbReference type="SMART" id="SM00323">
    <property type="entry name" value="RasGAP"/>
    <property type="match status" value="1"/>
</dbReference>
<dbReference type="Gene3D" id="2.60.40.150">
    <property type="entry name" value="C2 domain"/>
    <property type="match status" value="1"/>
</dbReference>
<dbReference type="SUPFAM" id="SSF48350">
    <property type="entry name" value="GTPase activation domain, GAP"/>
    <property type="match status" value="1"/>
</dbReference>
<dbReference type="SMART" id="SM00239">
    <property type="entry name" value="C2"/>
    <property type="match status" value="1"/>
</dbReference>
<dbReference type="InterPro" id="IPR008936">
    <property type="entry name" value="Rho_GTPase_activation_prot"/>
</dbReference>
<dbReference type="PROSITE" id="PS50003">
    <property type="entry name" value="PH_DOMAIN"/>
    <property type="match status" value="1"/>
</dbReference>
<dbReference type="Ensembl" id="ENSSAUT00010043295.1">
    <property type="protein sequence ID" value="ENSSAUP00010041105.1"/>
    <property type="gene ID" value="ENSSAUG00010016670.1"/>
</dbReference>
<dbReference type="Gene3D" id="1.10.506.10">
    <property type="entry name" value="GTPase Activation - p120gap, domain 1"/>
    <property type="match status" value="2"/>
</dbReference>
<dbReference type="PANTHER" id="PTHR10194">
    <property type="entry name" value="RAS GTPASE-ACTIVATING PROTEINS"/>
    <property type="match status" value="1"/>
</dbReference>
<evidence type="ECO:0000313" key="8">
    <source>
        <dbReference type="Ensembl" id="ENSSAUP00010041105.1"/>
    </source>
</evidence>
<evidence type="ECO:0000313" key="9">
    <source>
        <dbReference type="Proteomes" id="UP000472265"/>
    </source>
</evidence>
<dbReference type="PROSITE" id="PS00509">
    <property type="entry name" value="RAS_GTPASE_ACTIV_1"/>
    <property type="match status" value="1"/>
</dbReference>
<name>A0A671WQC5_SPAAU</name>
<dbReference type="Proteomes" id="UP000472265">
    <property type="component" value="Chromosome 3"/>
</dbReference>
<dbReference type="InterPro" id="IPR035892">
    <property type="entry name" value="C2_domain_sf"/>
</dbReference>
<dbReference type="FunFam" id="2.60.40.150:FF:000010">
    <property type="entry name" value="Ras GTPase-activating protein nGAP isoform 2"/>
    <property type="match status" value="1"/>
</dbReference>
<keyword evidence="1" id="KW-0343">GTPase activation</keyword>
<reference evidence="8" key="1">
    <citation type="submission" date="2021-04" db="EMBL/GenBank/DDBJ databases">
        <authorList>
            <consortium name="Wellcome Sanger Institute Data Sharing"/>
        </authorList>
    </citation>
    <scope>NUCLEOTIDE SEQUENCE [LARGE SCALE GENOMIC DNA]</scope>
</reference>
<dbReference type="PANTHER" id="PTHR10194:SF145">
    <property type="entry name" value="RAS_RAP GTPASE-ACTIVATING PROTEIN SYNGAP ISOFORM X1"/>
    <property type="match status" value="1"/>
</dbReference>
<dbReference type="Gene3D" id="2.30.29.30">
    <property type="entry name" value="Pleckstrin-homology domain (PH domain)/Phosphotyrosine-binding domain (PTB)"/>
    <property type="match status" value="1"/>
</dbReference>
<accession>A0A671WQC5</accession>
<evidence type="ECO:0000259" key="6">
    <source>
        <dbReference type="PROSITE" id="PS50004"/>
    </source>
</evidence>
<dbReference type="AlphaFoldDB" id="A0A671WQC5"/>
<feature type="domain" description="C2" evidence="6">
    <location>
        <begin position="176"/>
        <end position="294"/>
    </location>
</feature>
<evidence type="ECO:0000256" key="2">
    <source>
        <dbReference type="ARBA" id="ARBA00022553"/>
    </source>
</evidence>
<feature type="compositionally biased region" description="Polar residues" evidence="4">
    <location>
        <begin position="32"/>
        <end position="63"/>
    </location>
</feature>
<evidence type="ECO:0000256" key="1">
    <source>
        <dbReference type="ARBA" id="ARBA00022468"/>
    </source>
</evidence>
<dbReference type="InterPro" id="IPR023152">
    <property type="entry name" value="RasGAP_CS"/>
</dbReference>
<dbReference type="Pfam" id="PF00616">
    <property type="entry name" value="RasGAP"/>
    <property type="match status" value="2"/>
</dbReference>
<feature type="domain" description="Ras-GAP" evidence="7">
    <location>
        <begin position="361"/>
        <end position="553"/>
    </location>
</feature>
<protein>
    <submittedName>
        <fullName evidence="8">Synaptic Ras GTPase activating protein 1</fullName>
    </submittedName>
</protein>
<proteinExistence type="predicted"/>
<dbReference type="InterPro" id="IPR000008">
    <property type="entry name" value="C2_dom"/>
</dbReference>
<dbReference type="Pfam" id="PF12004">
    <property type="entry name" value="DAB2P_C"/>
    <property type="match status" value="1"/>
</dbReference>
<keyword evidence="3" id="KW-0175">Coiled coil</keyword>
<dbReference type="GeneTree" id="ENSGT00940000158438"/>
<organism evidence="8 9">
    <name type="scientific">Sparus aurata</name>
    <name type="common">Gilthead sea bream</name>
    <dbReference type="NCBI Taxonomy" id="8175"/>
    <lineage>
        <taxon>Eukaryota</taxon>
        <taxon>Metazoa</taxon>
        <taxon>Chordata</taxon>
        <taxon>Craniata</taxon>
        <taxon>Vertebrata</taxon>
        <taxon>Euteleostomi</taxon>
        <taxon>Actinopterygii</taxon>
        <taxon>Neopterygii</taxon>
        <taxon>Teleostei</taxon>
        <taxon>Neoteleostei</taxon>
        <taxon>Acanthomorphata</taxon>
        <taxon>Eupercaria</taxon>
        <taxon>Spariformes</taxon>
        <taxon>Sparidae</taxon>
        <taxon>Sparus</taxon>
    </lineage>
</organism>
<dbReference type="FunFam" id="1.10.506.10:FF:000001">
    <property type="entry name" value="Ras GTPase-activating protein nGAP isoform 2"/>
    <property type="match status" value="1"/>
</dbReference>
<dbReference type="CDD" id="cd04013">
    <property type="entry name" value="C2_SynGAP_like"/>
    <property type="match status" value="1"/>
</dbReference>
<sequence>MDTSSKTWLPHQSQFGLVGQAEVCCGGPGVLTPNQSRRASFASVRQSSMETPPNATPQPFRQPSFLNRRLKGSIKRAKSQPKLDRTSSFRQMILPRFRSADQERTRLMQSFKESHSHESLLSPSSAAEALDLVLDEEAIIKPVHSSILGQEYCFEVTTSSGTKCFACRSASERDKWIENLQRAVKPNKDNSRRVDNVLKLWIIEARDLPAKKRYYCELCLDDMLYARTTSKPRTDTVFWGEHFEFNNLPTIRSLRLHLYKETDKKRRKEKSTYLGLVSIPITSITGRQFVEQWYPVIQSSVLAKSGGVGSTKVINASLRVKSRYQTMNILPMELYKEFAEYITNNYRTLCAVLEPLLSVKSKEEVAFALVHILQSTGKTKEFLSDMAMCEVDRFMDREHLIFRENTLATKAVEEYLKLIGHRYLKDAIGDFIRALYESEENCEVDPMRVPPSVLADHQANLRMCCELLLCKIINSLCIFPRELKEVFASWRARCAERGREDLADSLISSSLFLRFMCPAIMSPSLFNLMQEYPAERTSRTLTLIAKVMQNLASFSKFGPKEEYMYFMNEFLEMEWGSMQQFLYEISNMDAGGNAGGFEGYIDLGRELSMLHSLLWEVMGQLSKVGRKNTTGSSLSTPALNERTVAWVSNMPHLSADIESLRPDQYEEEIHSLKERLKMSHRKLEEYEQRLMSQEQQTNKILMQYQNRLDDSERRLKQQQLEKDSQIKGIINRKEKRLLKTTTKQILCLSEVKKMVYKYKQNAVKGNEMVNHELHEIKCVSSFASLKRREKKSIGRKHQLCGVMRKLQPSTVIEKKLEHYDVTVKLSLTFLDVKCHYFIILSN</sequence>
<feature type="coiled-coil region" evidence="3">
    <location>
        <begin position="669"/>
        <end position="721"/>
    </location>
</feature>
<dbReference type="PROSITE" id="PS50018">
    <property type="entry name" value="RAS_GTPASE_ACTIV_2"/>
    <property type="match status" value="1"/>
</dbReference>
<evidence type="ECO:0000256" key="4">
    <source>
        <dbReference type="SAM" id="MobiDB-lite"/>
    </source>
</evidence>
<dbReference type="Pfam" id="PF00168">
    <property type="entry name" value="C2"/>
    <property type="match status" value="1"/>
</dbReference>
<dbReference type="GO" id="GO:0005096">
    <property type="term" value="F:GTPase activator activity"/>
    <property type="evidence" value="ECO:0007669"/>
    <property type="project" value="UniProtKB-KW"/>
</dbReference>
<dbReference type="PROSITE" id="PS50004">
    <property type="entry name" value="C2"/>
    <property type="match status" value="1"/>
</dbReference>
<dbReference type="InterPro" id="IPR011993">
    <property type="entry name" value="PH-like_dom_sf"/>
</dbReference>
<dbReference type="SUPFAM" id="SSF49562">
    <property type="entry name" value="C2 domain (Calcium/lipid-binding domain, CaLB)"/>
    <property type="match status" value="1"/>
</dbReference>
<evidence type="ECO:0000256" key="3">
    <source>
        <dbReference type="SAM" id="Coils"/>
    </source>
</evidence>
<gene>
    <name evidence="8" type="primary">SYNGAP1</name>
    <name evidence="8" type="synonym">LOC115578458</name>
</gene>
<dbReference type="CDD" id="cd05136">
    <property type="entry name" value="RasGAP_DAB2IP"/>
    <property type="match status" value="1"/>
</dbReference>
<dbReference type="InterPro" id="IPR001849">
    <property type="entry name" value="PH_domain"/>
</dbReference>
<dbReference type="InterPro" id="IPR001936">
    <property type="entry name" value="RasGAP_dom"/>
</dbReference>
<evidence type="ECO:0000259" key="7">
    <source>
        <dbReference type="PROSITE" id="PS50018"/>
    </source>
</evidence>
<dbReference type="InterPro" id="IPR057606">
    <property type="entry name" value="SynGAP1-like_PH"/>
</dbReference>
<reference evidence="8" key="3">
    <citation type="submission" date="2025-09" db="UniProtKB">
        <authorList>
            <consortium name="Ensembl"/>
        </authorList>
    </citation>
    <scope>IDENTIFICATION</scope>
</reference>
<feature type="domain" description="PH" evidence="5">
    <location>
        <begin position="151"/>
        <end position="185"/>
    </location>
</feature>
<keyword evidence="2" id="KW-0597">Phosphoprotein</keyword>
<dbReference type="InterPro" id="IPR021887">
    <property type="entry name" value="DAB2P_C"/>
</dbReference>